<keyword evidence="4" id="KW-1185">Reference proteome</keyword>
<dbReference type="AlphaFoldDB" id="A0A2G8SGE7"/>
<dbReference type="EMBL" id="AYKW01000009">
    <property type="protein sequence ID" value="PIL32850.1"/>
    <property type="molecule type" value="Genomic_DNA"/>
</dbReference>
<dbReference type="Proteomes" id="UP000230002">
    <property type="component" value="Unassembled WGS sequence"/>
</dbReference>
<feature type="transmembrane region" description="Helical" evidence="2">
    <location>
        <begin position="38"/>
        <end position="60"/>
    </location>
</feature>
<dbReference type="OrthoDB" id="2756950at2759"/>
<comment type="caution">
    <text evidence="3">The sequence shown here is derived from an EMBL/GenBank/DDBJ whole genome shotgun (WGS) entry which is preliminary data.</text>
</comment>
<reference evidence="3 4" key="1">
    <citation type="journal article" date="2015" name="Sci. Rep.">
        <title>Chromosome-level genome map provides insights into diverse defense mechanisms in the medicinal fungus Ganoderma sinense.</title>
        <authorList>
            <person name="Zhu Y."/>
            <person name="Xu J."/>
            <person name="Sun C."/>
            <person name="Zhou S."/>
            <person name="Xu H."/>
            <person name="Nelson D.R."/>
            <person name="Qian J."/>
            <person name="Song J."/>
            <person name="Luo H."/>
            <person name="Xiang L."/>
            <person name="Li Y."/>
            <person name="Xu Z."/>
            <person name="Ji A."/>
            <person name="Wang L."/>
            <person name="Lu S."/>
            <person name="Hayward A."/>
            <person name="Sun W."/>
            <person name="Li X."/>
            <person name="Schwartz D.C."/>
            <person name="Wang Y."/>
            <person name="Chen S."/>
        </authorList>
    </citation>
    <scope>NUCLEOTIDE SEQUENCE [LARGE SCALE GENOMIC DNA]</scope>
    <source>
        <strain evidence="3 4">ZZ0214-1</strain>
    </source>
</reference>
<evidence type="ECO:0000256" key="1">
    <source>
        <dbReference type="SAM" id="MobiDB-lite"/>
    </source>
</evidence>
<proteinExistence type="predicted"/>
<feature type="transmembrane region" description="Helical" evidence="2">
    <location>
        <begin position="91"/>
        <end position="111"/>
    </location>
</feature>
<accession>A0A2G8SGE7</accession>
<gene>
    <name evidence="3" type="ORF">GSI_04967</name>
</gene>
<sequence>MAYTEANTWAQIVTQILNQIAFSTFSALRAYALSNRSVWLAAVIIFLALPPVTMRILLKLTISGTLYQWCAGYLLTLIFVRFSLLSRTVFIVTRGSQLLAELLVVGITWWYTYQSYRIRQGVELGKTVSSLLLYNGSMYFLFLAIMFILDIVFGTPGMVPVKVRYVGTYLDTFIDPATSLLTCHFMLSLRQFDSTVASTTDSRLGPQLREHVASTVLQFGAQPSNNLPSAIASFAHPVHVDDSLFETDSDAIVGSEDGSEWPETPGAAAQTPDTPSSWHSTSPAQKQGLGSEASV</sequence>
<evidence type="ECO:0000256" key="2">
    <source>
        <dbReference type="SAM" id="Phobius"/>
    </source>
</evidence>
<protein>
    <submittedName>
        <fullName evidence="3">Uncharacterized protein</fullName>
    </submittedName>
</protein>
<keyword evidence="2" id="KW-0812">Transmembrane</keyword>
<name>A0A2G8SGE7_9APHY</name>
<keyword evidence="2" id="KW-1133">Transmembrane helix</keyword>
<evidence type="ECO:0000313" key="4">
    <source>
        <dbReference type="Proteomes" id="UP000230002"/>
    </source>
</evidence>
<feature type="region of interest" description="Disordered" evidence="1">
    <location>
        <begin position="251"/>
        <end position="295"/>
    </location>
</feature>
<evidence type="ECO:0000313" key="3">
    <source>
        <dbReference type="EMBL" id="PIL32850.1"/>
    </source>
</evidence>
<feature type="transmembrane region" description="Helical" evidence="2">
    <location>
        <begin position="131"/>
        <end position="153"/>
    </location>
</feature>
<keyword evidence="2" id="KW-0472">Membrane</keyword>
<feature type="transmembrane region" description="Helical" evidence="2">
    <location>
        <begin position="66"/>
        <end position="84"/>
    </location>
</feature>
<organism evidence="3 4">
    <name type="scientific">Ganoderma sinense ZZ0214-1</name>
    <dbReference type="NCBI Taxonomy" id="1077348"/>
    <lineage>
        <taxon>Eukaryota</taxon>
        <taxon>Fungi</taxon>
        <taxon>Dikarya</taxon>
        <taxon>Basidiomycota</taxon>
        <taxon>Agaricomycotina</taxon>
        <taxon>Agaricomycetes</taxon>
        <taxon>Polyporales</taxon>
        <taxon>Polyporaceae</taxon>
        <taxon>Ganoderma</taxon>
    </lineage>
</organism>
<feature type="compositionally biased region" description="Polar residues" evidence="1">
    <location>
        <begin position="271"/>
        <end position="285"/>
    </location>
</feature>